<keyword evidence="4" id="KW-1185">Reference proteome</keyword>
<evidence type="ECO:0000313" key="4">
    <source>
        <dbReference type="Proteomes" id="UP000826656"/>
    </source>
</evidence>
<dbReference type="InterPro" id="IPR012337">
    <property type="entry name" value="RNaseH-like_sf"/>
</dbReference>
<accession>A0ABQ7TVU6</accession>
<proteinExistence type="predicted"/>
<evidence type="ECO:0000259" key="2">
    <source>
        <dbReference type="Pfam" id="PF23571"/>
    </source>
</evidence>
<feature type="domain" description="GH3 middle" evidence="2">
    <location>
        <begin position="204"/>
        <end position="244"/>
    </location>
</feature>
<dbReference type="Pfam" id="PF05699">
    <property type="entry name" value="Dimer_Tnp_hAT"/>
    <property type="match status" value="1"/>
</dbReference>
<evidence type="ECO:0000313" key="3">
    <source>
        <dbReference type="EMBL" id="KAH0738613.1"/>
    </source>
</evidence>
<dbReference type="Proteomes" id="UP000826656">
    <property type="component" value="Unassembled WGS sequence"/>
</dbReference>
<sequence>MLTSFVTGTGKAFPKLNTLNCAFFFFSPPLPVLFSNLKPLNCLSLYHQLILAADKRDLVDLKSGDKIVNIDNTYVLQWPVTYKNLRASKMLSPLVVLRTGLHSSLNCQLPINPDNGDRSPISHPIFEFLTSLGTSAEFLTLQLGNSSPKYSNQIMNSRSFIIKECENQNWEGIITRIWPNTKYLDVIVTGLTIPSLGPSQRGGGKKYELMITTYTGGICRYRVGDILQVTRFHNSAPQFKFIIRKNVLLRALIRTKLMRLSCKTRLIALLQFCAYEHACSSRNRMTEALEEFDVFQSQLESSTVKTQLELYLEEANVDRKTNLNLDVLGFWKDNKLRYPELSLMAQDVLSVPITTVASKSAFSTGGRVIGKFRSSILPANAEAKLCTRDWIYGQEDLDGFESDSDEDEIVVDLQPYVDKLRVNGNLYINQGVAVLMWWPRRCNIFVFLELTCCRAINHGSPVDQLAEAGLTPSHIVATIFNILGQTIGVLEVMTKYTNVVHKCDF</sequence>
<name>A0ABQ7TVU6_SOLTU</name>
<dbReference type="SUPFAM" id="SSF53098">
    <property type="entry name" value="Ribonuclease H-like"/>
    <property type="match status" value="1"/>
</dbReference>
<dbReference type="Pfam" id="PF03321">
    <property type="entry name" value="GH3"/>
    <property type="match status" value="1"/>
</dbReference>
<dbReference type="InterPro" id="IPR008906">
    <property type="entry name" value="HATC_C_dom"/>
</dbReference>
<dbReference type="EMBL" id="JAIVGD010000028">
    <property type="protein sequence ID" value="KAH0738613.1"/>
    <property type="molecule type" value="Genomic_DNA"/>
</dbReference>
<evidence type="ECO:0000259" key="1">
    <source>
        <dbReference type="Pfam" id="PF05699"/>
    </source>
</evidence>
<reference evidence="3 4" key="1">
    <citation type="journal article" date="2021" name="bioRxiv">
        <title>Chromosome-scale and haplotype-resolved genome assembly of a tetraploid potato cultivar.</title>
        <authorList>
            <person name="Sun H."/>
            <person name="Jiao W.-B."/>
            <person name="Krause K."/>
            <person name="Campoy J.A."/>
            <person name="Goel M."/>
            <person name="Folz-Donahue K."/>
            <person name="Kukat C."/>
            <person name="Huettel B."/>
            <person name="Schneeberger K."/>
        </authorList>
    </citation>
    <scope>NUCLEOTIDE SEQUENCE [LARGE SCALE GENOMIC DNA]</scope>
    <source>
        <strain evidence="3">SolTubOtavaFocal</strain>
        <tissue evidence="3">Leaves</tissue>
    </source>
</reference>
<gene>
    <name evidence="3" type="ORF">KY290_037318</name>
</gene>
<evidence type="ECO:0008006" key="5">
    <source>
        <dbReference type="Google" id="ProtNLM"/>
    </source>
</evidence>
<dbReference type="PANTHER" id="PTHR23272">
    <property type="entry name" value="BED FINGER-RELATED"/>
    <property type="match status" value="1"/>
</dbReference>
<protein>
    <recommendedName>
        <fullName evidence="5">HAT C-terminal dimerisation domain-containing protein</fullName>
    </recommendedName>
</protein>
<organism evidence="3 4">
    <name type="scientific">Solanum tuberosum</name>
    <name type="common">Potato</name>
    <dbReference type="NCBI Taxonomy" id="4113"/>
    <lineage>
        <taxon>Eukaryota</taxon>
        <taxon>Viridiplantae</taxon>
        <taxon>Streptophyta</taxon>
        <taxon>Embryophyta</taxon>
        <taxon>Tracheophyta</taxon>
        <taxon>Spermatophyta</taxon>
        <taxon>Magnoliopsida</taxon>
        <taxon>eudicotyledons</taxon>
        <taxon>Gunneridae</taxon>
        <taxon>Pentapetalae</taxon>
        <taxon>asterids</taxon>
        <taxon>lamiids</taxon>
        <taxon>Solanales</taxon>
        <taxon>Solanaceae</taxon>
        <taxon>Solanoideae</taxon>
        <taxon>Solaneae</taxon>
        <taxon>Solanum</taxon>
    </lineage>
</organism>
<comment type="caution">
    <text evidence="3">The sequence shown here is derived from an EMBL/GenBank/DDBJ whole genome shotgun (WGS) entry which is preliminary data.</text>
</comment>
<dbReference type="Pfam" id="PF23571">
    <property type="entry name" value="GH3_M"/>
    <property type="match status" value="1"/>
</dbReference>
<feature type="domain" description="HAT C-terminal dimerisation" evidence="1">
    <location>
        <begin position="308"/>
        <end position="391"/>
    </location>
</feature>
<dbReference type="InterPro" id="IPR055377">
    <property type="entry name" value="GH3_M"/>
</dbReference>
<dbReference type="PANTHER" id="PTHR23272:SF194">
    <property type="entry name" value="ZINC FINGER BED DOMAIN-CONTAINING PROTEIN DAYSLEEPER-LIKE"/>
    <property type="match status" value="1"/>
</dbReference>